<dbReference type="SMART" id="SM00448">
    <property type="entry name" value="REC"/>
    <property type="match status" value="1"/>
</dbReference>
<dbReference type="PROSITE" id="PS51755">
    <property type="entry name" value="OMPR_PHOB"/>
    <property type="match status" value="1"/>
</dbReference>
<dbReference type="Proteomes" id="UP000654304">
    <property type="component" value="Unassembled WGS sequence"/>
</dbReference>
<evidence type="ECO:0000256" key="6">
    <source>
        <dbReference type="ARBA" id="ARBA00023125"/>
    </source>
</evidence>
<feature type="domain" description="OmpR/PhoB-type" evidence="11">
    <location>
        <begin position="124"/>
        <end position="218"/>
    </location>
</feature>
<evidence type="ECO:0000256" key="2">
    <source>
        <dbReference type="ARBA" id="ARBA00022490"/>
    </source>
</evidence>
<dbReference type="CDD" id="cd00383">
    <property type="entry name" value="trans_reg_C"/>
    <property type="match status" value="1"/>
</dbReference>
<proteinExistence type="predicted"/>
<dbReference type="Gene3D" id="6.10.250.690">
    <property type="match status" value="1"/>
</dbReference>
<dbReference type="SUPFAM" id="SSF52172">
    <property type="entry name" value="CheY-like"/>
    <property type="match status" value="1"/>
</dbReference>
<reference evidence="12 13" key="1">
    <citation type="submission" date="2020-08" db="EMBL/GenBank/DDBJ databases">
        <title>Novel species isolated from subtropical streams in China.</title>
        <authorList>
            <person name="Lu H."/>
        </authorList>
    </citation>
    <scope>NUCLEOTIDE SEQUENCE [LARGE SCALE GENOMIC DNA]</scope>
    <source>
        <strain evidence="12 13">CY22W</strain>
    </source>
</reference>
<feature type="DNA-binding region" description="OmpR/PhoB-type" evidence="9">
    <location>
        <begin position="124"/>
        <end position="218"/>
    </location>
</feature>
<evidence type="ECO:0000256" key="4">
    <source>
        <dbReference type="ARBA" id="ARBA00023012"/>
    </source>
</evidence>
<dbReference type="PANTHER" id="PTHR48111">
    <property type="entry name" value="REGULATOR OF RPOS"/>
    <property type="match status" value="1"/>
</dbReference>
<dbReference type="InterPro" id="IPR039420">
    <property type="entry name" value="WalR-like"/>
</dbReference>
<dbReference type="PANTHER" id="PTHR48111:SF35">
    <property type="entry name" value="TRANSCRIPTIONAL REGULATORY PROTEIN QSEB"/>
    <property type="match status" value="1"/>
</dbReference>
<dbReference type="InterPro" id="IPR036388">
    <property type="entry name" value="WH-like_DNA-bd_sf"/>
</dbReference>
<dbReference type="Gene3D" id="1.10.10.10">
    <property type="entry name" value="Winged helix-like DNA-binding domain superfamily/Winged helix DNA-binding domain"/>
    <property type="match status" value="1"/>
</dbReference>
<dbReference type="InterPro" id="IPR011006">
    <property type="entry name" value="CheY-like_superfamily"/>
</dbReference>
<dbReference type="PROSITE" id="PS50110">
    <property type="entry name" value="RESPONSE_REGULATORY"/>
    <property type="match status" value="1"/>
</dbReference>
<dbReference type="Pfam" id="PF00072">
    <property type="entry name" value="Response_reg"/>
    <property type="match status" value="1"/>
</dbReference>
<evidence type="ECO:0000256" key="3">
    <source>
        <dbReference type="ARBA" id="ARBA00022553"/>
    </source>
</evidence>
<comment type="caution">
    <text evidence="12">The sequence shown here is derived from an EMBL/GenBank/DDBJ whole genome shotgun (WGS) entry which is preliminary data.</text>
</comment>
<name>A0ABR7A9D2_9BURK</name>
<feature type="domain" description="Response regulatory" evidence="10">
    <location>
        <begin position="2"/>
        <end position="116"/>
    </location>
</feature>
<dbReference type="InterPro" id="IPR001789">
    <property type="entry name" value="Sig_transdc_resp-reg_receiver"/>
</dbReference>
<sequence>MRILLVEDDPQLGRATQLGLDQLGYTVDWLQHGDSVVTTVLQHDYEAILLDLNLPGMDGMQILRQLRQRDYHHPVLVITARDQIPDRIAGLDAGADDFVTKPFDLDELSARLRAASRRVHGRTQELIRYAGVLIDVSARSVQLDGQPVALTAKEFSVLLMLIEHQGQIVSREQLESTVYGWGEEVESNAIQVHIHHLRKKLGKSLIRTVHAVGYMMDKLPGTQS</sequence>
<keyword evidence="6 9" id="KW-0238">DNA-binding</keyword>
<keyword evidence="3 8" id="KW-0597">Phosphoprotein</keyword>
<evidence type="ECO:0000256" key="9">
    <source>
        <dbReference type="PROSITE-ProRule" id="PRU01091"/>
    </source>
</evidence>
<evidence type="ECO:0000259" key="11">
    <source>
        <dbReference type="PROSITE" id="PS51755"/>
    </source>
</evidence>
<protein>
    <submittedName>
        <fullName evidence="12">Response regulator transcription factor</fullName>
    </submittedName>
</protein>
<dbReference type="CDD" id="cd17624">
    <property type="entry name" value="REC_OmpR_PmrA-like"/>
    <property type="match status" value="1"/>
</dbReference>
<keyword evidence="5" id="KW-0805">Transcription regulation</keyword>
<dbReference type="InterPro" id="IPR001867">
    <property type="entry name" value="OmpR/PhoB-type_DNA-bd"/>
</dbReference>
<evidence type="ECO:0000256" key="7">
    <source>
        <dbReference type="ARBA" id="ARBA00023163"/>
    </source>
</evidence>
<keyword evidence="4" id="KW-0902">Two-component regulatory system</keyword>
<evidence type="ECO:0000313" key="13">
    <source>
        <dbReference type="Proteomes" id="UP000654304"/>
    </source>
</evidence>
<organism evidence="12 13">
    <name type="scientific">Undibacterium curvum</name>
    <dbReference type="NCBI Taxonomy" id="2762294"/>
    <lineage>
        <taxon>Bacteria</taxon>
        <taxon>Pseudomonadati</taxon>
        <taxon>Pseudomonadota</taxon>
        <taxon>Betaproteobacteria</taxon>
        <taxon>Burkholderiales</taxon>
        <taxon>Oxalobacteraceae</taxon>
        <taxon>Undibacterium</taxon>
    </lineage>
</organism>
<evidence type="ECO:0000256" key="1">
    <source>
        <dbReference type="ARBA" id="ARBA00004496"/>
    </source>
</evidence>
<feature type="modified residue" description="4-aspartylphosphate" evidence="8">
    <location>
        <position position="51"/>
    </location>
</feature>
<keyword evidence="2" id="KW-0963">Cytoplasm</keyword>
<keyword evidence="7" id="KW-0804">Transcription</keyword>
<keyword evidence="13" id="KW-1185">Reference proteome</keyword>
<evidence type="ECO:0000256" key="5">
    <source>
        <dbReference type="ARBA" id="ARBA00023015"/>
    </source>
</evidence>
<evidence type="ECO:0000313" key="12">
    <source>
        <dbReference type="EMBL" id="MBC3933429.1"/>
    </source>
</evidence>
<dbReference type="SMART" id="SM00862">
    <property type="entry name" value="Trans_reg_C"/>
    <property type="match status" value="1"/>
</dbReference>
<comment type="subcellular location">
    <subcellularLocation>
        <location evidence="1">Cytoplasm</location>
    </subcellularLocation>
</comment>
<dbReference type="Gene3D" id="3.40.50.2300">
    <property type="match status" value="1"/>
</dbReference>
<accession>A0ABR7A9D2</accession>
<evidence type="ECO:0000256" key="8">
    <source>
        <dbReference type="PROSITE-ProRule" id="PRU00169"/>
    </source>
</evidence>
<gene>
    <name evidence="12" type="ORF">H8K43_17255</name>
</gene>
<dbReference type="EMBL" id="JACOGD010000010">
    <property type="protein sequence ID" value="MBC3933429.1"/>
    <property type="molecule type" value="Genomic_DNA"/>
</dbReference>
<dbReference type="RefSeq" id="WP_186905001.1">
    <property type="nucleotide sequence ID" value="NZ_JACOGD010000010.1"/>
</dbReference>
<evidence type="ECO:0000259" key="10">
    <source>
        <dbReference type="PROSITE" id="PS50110"/>
    </source>
</evidence>
<dbReference type="Pfam" id="PF00486">
    <property type="entry name" value="Trans_reg_C"/>
    <property type="match status" value="1"/>
</dbReference>